<protein>
    <submittedName>
        <fullName evidence="1">Uncharacterized protein</fullName>
    </submittedName>
</protein>
<dbReference type="PANTHER" id="PTHR28608">
    <property type="entry name" value="INTEGRATOR COMPLEX SUBUNIT 2"/>
    <property type="match status" value="1"/>
</dbReference>
<dbReference type="Proteomes" id="UP001648503">
    <property type="component" value="Unassembled WGS sequence"/>
</dbReference>
<comment type="caution">
    <text evidence="1">The sequence shown here is derived from an EMBL/GenBank/DDBJ whole genome shotgun (WGS) entry which is preliminary data.</text>
</comment>
<dbReference type="EMBL" id="JAFCIX010000545">
    <property type="protein sequence ID" value="KAH6588046.1"/>
    <property type="molecule type" value="Genomic_DNA"/>
</dbReference>
<evidence type="ECO:0000313" key="2">
    <source>
        <dbReference type="Proteomes" id="UP001648503"/>
    </source>
</evidence>
<reference evidence="1 2" key="1">
    <citation type="submission" date="2021-02" db="EMBL/GenBank/DDBJ databases">
        <title>Variation within the Batrachochytrium salamandrivorans European outbreak.</title>
        <authorList>
            <person name="Kelly M."/>
            <person name="Pasmans F."/>
            <person name="Shea T.P."/>
            <person name="Munoz J.F."/>
            <person name="Carranza S."/>
            <person name="Cuomo C.A."/>
            <person name="Martel A."/>
        </authorList>
    </citation>
    <scope>NUCLEOTIDE SEQUENCE [LARGE SCALE GENOMIC DNA]</scope>
    <source>
        <strain evidence="1 2">AMFP18/2</strain>
    </source>
</reference>
<gene>
    <name evidence="1" type="ORF">BASA50_010909</name>
</gene>
<dbReference type="InterPro" id="IPR029321">
    <property type="entry name" value="INTS2"/>
</dbReference>
<sequence>MGFGKGERRLYRIRSLWENNTLGRMMSDLEYVQFLEFTNTHSAAMSQHLNSKLNESQLLERTSASSDLHKKFMMIWTVIVTESTSIHINKSFKNISVLGDDVADIHCRFFIWIFQWAIQSRKIDIMRLVPLLLAPEYISLVAPISDAVDGDFDKLVYAISSYESNNSWLRPSVIDCISKLVTQKGDAERICLLLQRRQSYLDAALGLALDHKLDLITHLNLIAEYPTWIKSDAKHTIPALNNIRMSLIDTMVCSIVALWGMPLDISEIRICFSIGRKPKGSSTTQLFTSLLILLADQGFATFKDEFKEAFRDILDCKYSEFPRIIGVYFFTDQPLELKKLLEVALGMPCPIRNESYTLLQKFFLEEVFTDKKLAETALVLTNRPADVFMGAEDLSISLTYHMLKAKIFHNTATNIQPAIYSLIHQATDNINQSLLPSLLRLYCDSSFDSSGPFSKLPIETSHVVHALQNTLSTIAEQGLLCFCVFYHRQQWQTMTSENATTYSDEFLDSLHLRPVLDYAEEHTNDSPLYAQLVALIFTQCPEYFDPNIYLDTQKYATPFDLVDWSVHAQIQSSCGNITPETFDKLILNPDGYLLRRIIEKAEGQEENVIKILKALYRKPARAVFCLLDTLLLLLLHLLQKKGETTLHYWMKQSWLRMLQYHPQQTFFKTMAKLNELPLFRNRSGIIQPRDDSGHLQSVLNLGKTFVKSPSLLPIFLHLVSVSALLFTKKINRSKMLSEAQKSSVLLAKNAAIFQSLLELCDPDPGMQVSVRELCQYIHQIFVNHVASLRLVHFQGYDTRLISLAVEHIPSLHVAIDLIPELLIEPVSRDRFVFTVTLASHLFSKYPLEKSMLIAKDVVLPAIYKWALPIYTIAADSSSPASAASVVAINLAATAQCRSIGGLTDIMPSLVTLGFAFPMLLDTIAKLLSDLETLLRKIKKSSDSQLLEDAVMKTLVRIASEVIHCSGGLNKSLM</sequence>
<keyword evidence="2" id="KW-1185">Reference proteome</keyword>
<proteinExistence type="predicted"/>
<name>A0ABQ8F010_9FUNG</name>
<dbReference type="Pfam" id="PF14750">
    <property type="entry name" value="INTS2"/>
    <property type="match status" value="1"/>
</dbReference>
<organism evidence="1 2">
    <name type="scientific">Batrachochytrium salamandrivorans</name>
    <dbReference type="NCBI Taxonomy" id="1357716"/>
    <lineage>
        <taxon>Eukaryota</taxon>
        <taxon>Fungi</taxon>
        <taxon>Fungi incertae sedis</taxon>
        <taxon>Chytridiomycota</taxon>
        <taxon>Chytridiomycota incertae sedis</taxon>
        <taxon>Chytridiomycetes</taxon>
        <taxon>Rhizophydiales</taxon>
        <taxon>Rhizophydiales incertae sedis</taxon>
        <taxon>Batrachochytrium</taxon>
    </lineage>
</organism>
<evidence type="ECO:0000313" key="1">
    <source>
        <dbReference type="EMBL" id="KAH6588046.1"/>
    </source>
</evidence>
<dbReference type="PANTHER" id="PTHR28608:SF1">
    <property type="entry name" value="INTEGRATOR COMPLEX SUBUNIT 2"/>
    <property type="match status" value="1"/>
</dbReference>
<accession>A0ABQ8F010</accession>